<comment type="caution">
    <text evidence="1">The sequence shown here is derived from an EMBL/GenBank/DDBJ whole genome shotgun (WGS) entry which is preliminary data.</text>
</comment>
<dbReference type="Proteomes" id="UP000789375">
    <property type="component" value="Unassembled WGS sequence"/>
</dbReference>
<dbReference type="EMBL" id="CAJVPP010004119">
    <property type="protein sequence ID" value="CAG8643974.1"/>
    <property type="molecule type" value="Genomic_DNA"/>
</dbReference>
<protein>
    <submittedName>
        <fullName evidence="1">109_t:CDS:1</fullName>
    </submittedName>
</protein>
<name>A0A9N9H384_FUNMO</name>
<dbReference type="AlphaFoldDB" id="A0A9N9H384"/>
<evidence type="ECO:0000313" key="1">
    <source>
        <dbReference type="EMBL" id="CAG8643974.1"/>
    </source>
</evidence>
<reference evidence="1" key="1">
    <citation type="submission" date="2021-06" db="EMBL/GenBank/DDBJ databases">
        <authorList>
            <person name="Kallberg Y."/>
            <person name="Tangrot J."/>
            <person name="Rosling A."/>
        </authorList>
    </citation>
    <scope>NUCLEOTIDE SEQUENCE</scope>
    <source>
        <strain evidence="1">87-6 pot B 2015</strain>
    </source>
</reference>
<keyword evidence="2" id="KW-1185">Reference proteome</keyword>
<accession>A0A9N9H384</accession>
<evidence type="ECO:0000313" key="2">
    <source>
        <dbReference type="Proteomes" id="UP000789375"/>
    </source>
</evidence>
<gene>
    <name evidence="1" type="ORF">FMOSSE_LOCUS11136</name>
</gene>
<sequence>MYWKSYATYQITLRLAAKNKAIKLLENLPRSLKRKDILNFLENQDLKFAEDRYKVNVELSVVTDKTAMTGKTTEKFARLEENKQEENKQEENEGGDVVADESSDILEDSIQVSSVINEVTKIFLSQFPKTSIMDLRPKSKFSLFLDLELQKTILHEVFDEIDNYITDDIHEYLTLKAFSLEDLNPLRDITILEKPHLNQFVHPIIDSALWNFAKVNYIFGEIPLKGLGTRIRADGVGFLNDVVNYPIVCGEGARPGAPQKKSVDDDIKNANLRVYGLTAFKTELSLTLMDFRSVHRLFEVDHFCLPKNWVDMPNFVWLYEAIVKWALCINSTRNGLIEHRKKRRVSRYSEVGIAKKLASLRDQHE</sequence>
<organism evidence="1 2">
    <name type="scientific">Funneliformis mosseae</name>
    <name type="common">Endomycorrhizal fungus</name>
    <name type="synonym">Glomus mosseae</name>
    <dbReference type="NCBI Taxonomy" id="27381"/>
    <lineage>
        <taxon>Eukaryota</taxon>
        <taxon>Fungi</taxon>
        <taxon>Fungi incertae sedis</taxon>
        <taxon>Mucoromycota</taxon>
        <taxon>Glomeromycotina</taxon>
        <taxon>Glomeromycetes</taxon>
        <taxon>Glomerales</taxon>
        <taxon>Glomeraceae</taxon>
        <taxon>Funneliformis</taxon>
    </lineage>
</organism>
<proteinExistence type="predicted"/>